<sequence>MIKNRKLQKGIKKRGESHCEISLSSQGSFSGMGLRMRK</sequence>
<gene>
    <name evidence="1" type="ORF">DSOL_3326</name>
</gene>
<evidence type="ECO:0000313" key="2">
    <source>
        <dbReference type="Proteomes" id="UP000186102"/>
    </source>
</evidence>
<dbReference type="Proteomes" id="UP000186102">
    <property type="component" value="Unassembled WGS sequence"/>
</dbReference>
<reference evidence="1 2" key="1">
    <citation type="submission" date="2016-09" db="EMBL/GenBank/DDBJ databases">
        <title>Complete genome of Desulfosporosinus sp. OL.</title>
        <authorList>
            <person name="Mardanov A."/>
            <person name="Beletsky A."/>
            <person name="Panova A."/>
            <person name="Karnachuk O."/>
            <person name="Ravin N."/>
        </authorList>
    </citation>
    <scope>NUCLEOTIDE SEQUENCE [LARGE SCALE GENOMIC DNA]</scope>
    <source>
        <strain evidence="1 2">OL</strain>
    </source>
</reference>
<evidence type="ECO:0000313" key="1">
    <source>
        <dbReference type="EMBL" id="OLN29986.1"/>
    </source>
</evidence>
<dbReference type="AlphaFoldDB" id="A0A1Q8QRN9"/>
<keyword evidence="2" id="KW-1185">Reference proteome</keyword>
<protein>
    <submittedName>
        <fullName evidence="1">Uncharacterized protein</fullName>
    </submittedName>
</protein>
<proteinExistence type="predicted"/>
<comment type="caution">
    <text evidence="1">The sequence shown here is derived from an EMBL/GenBank/DDBJ whole genome shotgun (WGS) entry which is preliminary data.</text>
</comment>
<organism evidence="1 2">
    <name type="scientific">Desulfosporosinus metallidurans</name>
    <dbReference type="NCBI Taxonomy" id="1888891"/>
    <lineage>
        <taxon>Bacteria</taxon>
        <taxon>Bacillati</taxon>
        <taxon>Bacillota</taxon>
        <taxon>Clostridia</taxon>
        <taxon>Eubacteriales</taxon>
        <taxon>Desulfitobacteriaceae</taxon>
        <taxon>Desulfosporosinus</taxon>
    </lineage>
</organism>
<name>A0A1Q8QRN9_9FIRM</name>
<accession>A0A1Q8QRN9</accession>
<dbReference type="EMBL" id="MLBF01000028">
    <property type="protein sequence ID" value="OLN29986.1"/>
    <property type="molecule type" value="Genomic_DNA"/>
</dbReference>